<keyword evidence="4" id="KW-0067">ATP-binding</keyword>
<evidence type="ECO:0000256" key="2">
    <source>
        <dbReference type="ARBA" id="ARBA00022741"/>
    </source>
</evidence>
<evidence type="ECO:0000259" key="5">
    <source>
        <dbReference type="PROSITE" id="PS50011"/>
    </source>
</evidence>
<dbReference type="InterPro" id="IPR011009">
    <property type="entry name" value="Kinase-like_dom_sf"/>
</dbReference>
<feature type="domain" description="Protein kinase" evidence="5">
    <location>
        <begin position="5"/>
        <end position="267"/>
    </location>
</feature>
<dbReference type="PROSITE" id="PS50011">
    <property type="entry name" value="PROTEIN_KINASE_DOM"/>
    <property type="match status" value="1"/>
</dbReference>
<dbReference type="SMART" id="SM00220">
    <property type="entry name" value="S_TKc"/>
    <property type="match status" value="1"/>
</dbReference>
<evidence type="ECO:0000313" key="6">
    <source>
        <dbReference type="EMBL" id="CAF1303838.1"/>
    </source>
</evidence>
<proteinExistence type="predicted"/>
<dbReference type="Pfam" id="PF00069">
    <property type="entry name" value="Pkinase"/>
    <property type="match status" value="1"/>
</dbReference>
<dbReference type="InterPro" id="IPR000719">
    <property type="entry name" value="Prot_kinase_dom"/>
</dbReference>
<dbReference type="Gene3D" id="1.10.510.10">
    <property type="entry name" value="Transferase(Phosphotransferase) domain 1"/>
    <property type="match status" value="1"/>
</dbReference>
<dbReference type="Gene3D" id="3.30.200.20">
    <property type="entry name" value="Phosphorylase Kinase, domain 1"/>
    <property type="match status" value="1"/>
</dbReference>
<evidence type="ECO:0000256" key="1">
    <source>
        <dbReference type="ARBA" id="ARBA00022679"/>
    </source>
</evidence>
<dbReference type="PANTHER" id="PTHR44329:SF288">
    <property type="entry name" value="MITOGEN-ACTIVATED PROTEIN KINASE KINASE KINASE 20"/>
    <property type="match status" value="1"/>
</dbReference>
<accession>A0A815DY79</accession>
<dbReference type="SUPFAM" id="SSF56112">
    <property type="entry name" value="Protein kinase-like (PK-like)"/>
    <property type="match status" value="1"/>
</dbReference>
<dbReference type="AlphaFoldDB" id="A0A815DY79"/>
<evidence type="ECO:0000256" key="3">
    <source>
        <dbReference type="ARBA" id="ARBA00022777"/>
    </source>
</evidence>
<keyword evidence="2" id="KW-0547">Nucleotide-binding</keyword>
<gene>
    <name evidence="7" type="ORF">JBS370_LOCUS17257</name>
    <name evidence="6" type="ORF">ZHD862_LOCUS28108</name>
</gene>
<dbReference type="Proteomes" id="UP000663836">
    <property type="component" value="Unassembled WGS sequence"/>
</dbReference>
<keyword evidence="1" id="KW-0808">Transferase</keyword>
<evidence type="ECO:0000313" key="7">
    <source>
        <dbReference type="EMBL" id="CAF3834377.1"/>
    </source>
</evidence>
<dbReference type="GO" id="GO:0004674">
    <property type="term" value="F:protein serine/threonine kinase activity"/>
    <property type="evidence" value="ECO:0007669"/>
    <property type="project" value="TreeGrafter"/>
</dbReference>
<sequence length="375" mass="43009">MPKKCQLESVLSYGSEGTVYSGSWRDKSAAIKVFSKNYIHRAENEMKLITNCNHQNIIKYFDLEYEQGNAYLSMEYIMGGNLYEFIRTKFTSFSYWTIIDQILTDIARGMIYLHNHNIVQGDLKSHNILLRDDNHQGIICDFGISRSLENDTGIKKRNQTAKGTIRWMAPEICTPPPEQSSFESDVWSYGCIILETTSGREPWIDQFNDDATLFRALQHKENAPIFARICANESGPSHICKLLIQCCTWSKIHRPRFVDILNRLETVHDEGTSIDENFHQMSIDIPISNDSSYLKENYTNENENIETQSIHSLQNEELNDDTKKILPRSNKSREGRLTGEVFTSKGSASGRPIYEGIRGGRYYLTASGSKVYLHK</sequence>
<protein>
    <recommendedName>
        <fullName evidence="5">Protein kinase domain-containing protein</fullName>
    </recommendedName>
</protein>
<dbReference type="InterPro" id="IPR051681">
    <property type="entry name" value="Ser/Thr_Kinases-Pseudokinases"/>
</dbReference>
<dbReference type="EMBL" id="CAJOBD010001824">
    <property type="protein sequence ID" value="CAF3834377.1"/>
    <property type="molecule type" value="Genomic_DNA"/>
</dbReference>
<dbReference type="GO" id="GO:0005524">
    <property type="term" value="F:ATP binding"/>
    <property type="evidence" value="ECO:0007669"/>
    <property type="project" value="UniProtKB-KW"/>
</dbReference>
<evidence type="ECO:0000256" key="4">
    <source>
        <dbReference type="ARBA" id="ARBA00022840"/>
    </source>
</evidence>
<dbReference type="PANTHER" id="PTHR44329">
    <property type="entry name" value="SERINE/THREONINE-PROTEIN KINASE TNNI3K-RELATED"/>
    <property type="match status" value="1"/>
</dbReference>
<evidence type="ECO:0000313" key="8">
    <source>
        <dbReference type="Proteomes" id="UP000663864"/>
    </source>
</evidence>
<keyword evidence="3" id="KW-0418">Kinase</keyword>
<dbReference type="Proteomes" id="UP000663864">
    <property type="component" value="Unassembled WGS sequence"/>
</dbReference>
<comment type="caution">
    <text evidence="6">The sequence shown here is derived from an EMBL/GenBank/DDBJ whole genome shotgun (WGS) entry which is preliminary data.</text>
</comment>
<organism evidence="6 8">
    <name type="scientific">Rotaria sordida</name>
    <dbReference type="NCBI Taxonomy" id="392033"/>
    <lineage>
        <taxon>Eukaryota</taxon>
        <taxon>Metazoa</taxon>
        <taxon>Spiralia</taxon>
        <taxon>Gnathifera</taxon>
        <taxon>Rotifera</taxon>
        <taxon>Eurotatoria</taxon>
        <taxon>Bdelloidea</taxon>
        <taxon>Philodinida</taxon>
        <taxon>Philodinidae</taxon>
        <taxon>Rotaria</taxon>
    </lineage>
</organism>
<name>A0A815DY79_9BILA</name>
<dbReference type="EMBL" id="CAJNOT010002301">
    <property type="protein sequence ID" value="CAF1303838.1"/>
    <property type="molecule type" value="Genomic_DNA"/>
</dbReference>
<reference evidence="6" key="1">
    <citation type="submission" date="2021-02" db="EMBL/GenBank/DDBJ databases">
        <authorList>
            <person name="Nowell W R."/>
        </authorList>
    </citation>
    <scope>NUCLEOTIDE SEQUENCE</scope>
</reference>